<sequence length="548" mass="60611">MGKSWGGAGKSADLTRIHNNNSDIKSTSELLQNYSVISRYFRSRIRARIMSPKACDHCNLSKEEKCTASAGASPTCIRCSRLKISSTARRMKRMRQRSSVNAFPHGDLRVSSDVLQHRPKPKESESDASSSSSSQRSSSSSPPRADEAWTPETDVVILSPEKLLGAPTNFQTMSDALRTVMDVEQFSIIHLPFMLGDSFIPASQKAVYVILQLSGPILTEGYLAFLGLMSNYQKSLVVRREEPDMYKAAKGLQCLRSVKISHDYDAACILFLGQTMYVFNVLTAPYSSTAHSIVRSSLISAKPWLPRLVTTPIMDTITMSPILIDTVECLVHREIPIIRLDPQRRVIVDRYLGLCATLLPHFYDICECSNALKIEAPATGSGSHSAIHDRLDGIEETIRRWRPQTPTGLFDSYGQNAVLSMVTQANVYRLAGLLIIHRLRYPLGVEDEAGGKLANGIFSELAFFAKSAVNLKESSALPVVLPLTMAMLEINGPGEILIDRLATSFTVQSASAWRLQEFVKVARASRESGYQGIWFDLVDTHLRVAVPP</sequence>
<dbReference type="CDD" id="cd00067">
    <property type="entry name" value="GAL4"/>
    <property type="match status" value="1"/>
</dbReference>
<dbReference type="AlphaFoldDB" id="A0A9W9STU2"/>
<evidence type="ECO:0000256" key="2">
    <source>
        <dbReference type="ARBA" id="ARBA00023163"/>
    </source>
</evidence>
<dbReference type="RefSeq" id="XP_056583821.1">
    <property type="nucleotide sequence ID" value="XM_056719686.1"/>
</dbReference>
<dbReference type="EMBL" id="JAPZBT010000001">
    <property type="protein sequence ID" value="KAJ5384045.1"/>
    <property type="molecule type" value="Genomic_DNA"/>
</dbReference>
<evidence type="ECO:0000256" key="1">
    <source>
        <dbReference type="ARBA" id="ARBA00023015"/>
    </source>
</evidence>
<keyword evidence="6" id="KW-1185">Reference proteome</keyword>
<feature type="region of interest" description="Disordered" evidence="4">
    <location>
        <begin position="88"/>
        <end position="151"/>
    </location>
</feature>
<evidence type="ECO:0000256" key="3">
    <source>
        <dbReference type="ARBA" id="ARBA00023242"/>
    </source>
</evidence>
<feature type="compositionally biased region" description="Low complexity" evidence="4">
    <location>
        <begin position="127"/>
        <end position="143"/>
    </location>
</feature>
<dbReference type="GO" id="GO:0008270">
    <property type="term" value="F:zinc ion binding"/>
    <property type="evidence" value="ECO:0007669"/>
    <property type="project" value="InterPro"/>
</dbReference>
<dbReference type="OrthoDB" id="4137815at2759"/>
<evidence type="ECO:0000313" key="6">
    <source>
        <dbReference type="Proteomes" id="UP001147752"/>
    </source>
</evidence>
<gene>
    <name evidence="5" type="ORF">N7517_001956</name>
</gene>
<keyword evidence="3" id="KW-0539">Nucleus</keyword>
<comment type="caution">
    <text evidence="5">The sequence shown here is derived from an EMBL/GenBank/DDBJ whole genome shotgun (WGS) entry which is preliminary data.</text>
</comment>
<evidence type="ECO:0000313" key="5">
    <source>
        <dbReference type="EMBL" id="KAJ5384045.1"/>
    </source>
</evidence>
<protein>
    <recommendedName>
        <fullName evidence="7">Zn(2)-C6 fungal-type domain-containing protein</fullName>
    </recommendedName>
</protein>
<evidence type="ECO:0008006" key="7">
    <source>
        <dbReference type="Google" id="ProtNLM"/>
    </source>
</evidence>
<evidence type="ECO:0000256" key="4">
    <source>
        <dbReference type="SAM" id="MobiDB-lite"/>
    </source>
</evidence>
<dbReference type="GO" id="GO:0000981">
    <property type="term" value="F:DNA-binding transcription factor activity, RNA polymerase II-specific"/>
    <property type="evidence" value="ECO:0007669"/>
    <property type="project" value="InterPro"/>
</dbReference>
<keyword evidence="2" id="KW-0804">Transcription</keyword>
<reference evidence="5" key="2">
    <citation type="journal article" date="2023" name="IMA Fungus">
        <title>Comparative genomic study of the Penicillium genus elucidates a diverse pangenome and 15 lateral gene transfer events.</title>
        <authorList>
            <person name="Petersen C."/>
            <person name="Sorensen T."/>
            <person name="Nielsen M.R."/>
            <person name="Sondergaard T.E."/>
            <person name="Sorensen J.L."/>
            <person name="Fitzpatrick D.A."/>
            <person name="Frisvad J.C."/>
            <person name="Nielsen K.L."/>
        </authorList>
    </citation>
    <scope>NUCLEOTIDE SEQUENCE</scope>
    <source>
        <strain evidence="5">IBT 3081</strain>
    </source>
</reference>
<dbReference type="GeneID" id="81458869"/>
<organism evidence="5 6">
    <name type="scientific">Penicillium concentricum</name>
    <dbReference type="NCBI Taxonomy" id="293559"/>
    <lineage>
        <taxon>Eukaryota</taxon>
        <taxon>Fungi</taxon>
        <taxon>Dikarya</taxon>
        <taxon>Ascomycota</taxon>
        <taxon>Pezizomycotina</taxon>
        <taxon>Eurotiomycetes</taxon>
        <taxon>Eurotiomycetidae</taxon>
        <taxon>Eurotiales</taxon>
        <taxon>Aspergillaceae</taxon>
        <taxon>Penicillium</taxon>
    </lineage>
</organism>
<dbReference type="InterPro" id="IPR001138">
    <property type="entry name" value="Zn2Cys6_DnaBD"/>
</dbReference>
<reference evidence="5" key="1">
    <citation type="submission" date="2022-12" db="EMBL/GenBank/DDBJ databases">
        <authorList>
            <person name="Petersen C."/>
        </authorList>
    </citation>
    <scope>NUCLEOTIDE SEQUENCE</scope>
    <source>
        <strain evidence="5">IBT 3081</strain>
    </source>
</reference>
<accession>A0A9W9STU2</accession>
<dbReference type="Proteomes" id="UP001147752">
    <property type="component" value="Unassembled WGS sequence"/>
</dbReference>
<proteinExistence type="predicted"/>
<name>A0A9W9STU2_9EURO</name>
<keyword evidence="1" id="KW-0805">Transcription regulation</keyword>